<keyword evidence="4" id="KW-0808">Transferase</keyword>
<evidence type="ECO:0000256" key="2">
    <source>
        <dbReference type="ARBA" id="ARBA00023157"/>
    </source>
</evidence>
<organism evidence="4 5">
    <name type="scientific">Trifolium medium</name>
    <dbReference type="NCBI Taxonomy" id="97028"/>
    <lineage>
        <taxon>Eukaryota</taxon>
        <taxon>Viridiplantae</taxon>
        <taxon>Streptophyta</taxon>
        <taxon>Embryophyta</taxon>
        <taxon>Tracheophyta</taxon>
        <taxon>Spermatophyta</taxon>
        <taxon>Magnoliopsida</taxon>
        <taxon>eudicotyledons</taxon>
        <taxon>Gunneridae</taxon>
        <taxon>Pentapetalae</taxon>
        <taxon>rosids</taxon>
        <taxon>fabids</taxon>
        <taxon>Fabales</taxon>
        <taxon>Fabaceae</taxon>
        <taxon>Papilionoideae</taxon>
        <taxon>50 kb inversion clade</taxon>
        <taxon>NPAAA clade</taxon>
        <taxon>Hologalegina</taxon>
        <taxon>IRL clade</taxon>
        <taxon>Trifolieae</taxon>
        <taxon>Trifolium</taxon>
    </lineage>
</organism>
<keyword evidence="4" id="KW-0675">Receptor</keyword>
<evidence type="ECO:0000259" key="3">
    <source>
        <dbReference type="Pfam" id="PF00954"/>
    </source>
</evidence>
<dbReference type="GO" id="GO:0030246">
    <property type="term" value="F:carbohydrate binding"/>
    <property type="evidence" value="ECO:0007669"/>
    <property type="project" value="UniProtKB-KW"/>
</dbReference>
<reference evidence="4 5" key="1">
    <citation type="journal article" date="2018" name="Front. Plant Sci.">
        <title>Red Clover (Trifolium pratense) and Zigzag Clover (T. medium) - A Picture of Genomic Similarities and Differences.</title>
        <authorList>
            <person name="Dluhosova J."/>
            <person name="Istvanek J."/>
            <person name="Nedelnik J."/>
            <person name="Repkova J."/>
        </authorList>
    </citation>
    <scope>NUCLEOTIDE SEQUENCE [LARGE SCALE GENOMIC DNA]</scope>
    <source>
        <strain evidence="5">cv. 10/8</strain>
        <tissue evidence="4">Leaf</tissue>
    </source>
</reference>
<keyword evidence="1" id="KW-0732">Signal</keyword>
<evidence type="ECO:0000256" key="1">
    <source>
        <dbReference type="ARBA" id="ARBA00022729"/>
    </source>
</evidence>
<dbReference type="EMBL" id="LXQA010066207">
    <property type="protein sequence ID" value="MCI07659.1"/>
    <property type="molecule type" value="Genomic_DNA"/>
</dbReference>
<dbReference type="PANTHER" id="PTHR32444:SF198">
    <property type="entry name" value="BULB-TYPE LECTIN DOMAIN-CONTAINING PROTEIN"/>
    <property type="match status" value="1"/>
</dbReference>
<keyword evidence="4" id="KW-0430">Lectin</keyword>
<comment type="caution">
    <text evidence="4">The sequence shown here is derived from an EMBL/GenBank/DDBJ whole genome shotgun (WGS) entry which is preliminary data.</text>
</comment>
<sequence>MRWDDEKKEMQVTWTTRESECDVYDTCGEFASCSSLSSPICSCLKGFEPRNIEEWNIHNWTGGCVRRIPLQCETLNNKTTSTKEDGFLKLQMVKVPDFAEGLAVAPDICRSLC</sequence>
<keyword evidence="4" id="KW-0418">Kinase</keyword>
<dbReference type="AlphaFoldDB" id="A0A392P860"/>
<dbReference type="GO" id="GO:0016301">
    <property type="term" value="F:kinase activity"/>
    <property type="evidence" value="ECO:0007669"/>
    <property type="project" value="UniProtKB-KW"/>
</dbReference>
<name>A0A392P860_9FABA</name>
<dbReference type="Pfam" id="PF00954">
    <property type="entry name" value="S_locus_glycop"/>
    <property type="match status" value="1"/>
</dbReference>
<dbReference type="InterPro" id="IPR000858">
    <property type="entry name" value="S_locus_glycoprot_dom"/>
</dbReference>
<keyword evidence="2" id="KW-1015">Disulfide bond</keyword>
<dbReference type="Proteomes" id="UP000265520">
    <property type="component" value="Unassembled WGS sequence"/>
</dbReference>
<feature type="domain" description="S-locus glycoprotein" evidence="3">
    <location>
        <begin position="2"/>
        <end position="50"/>
    </location>
</feature>
<keyword evidence="5" id="KW-1185">Reference proteome</keyword>
<proteinExistence type="predicted"/>
<dbReference type="PANTHER" id="PTHR32444">
    <property type="entry name" value="BULB-TYPE LECTIN DOMAIN-CONTAINING PROTEIN"/>
    <property type="match status" value="1"/>
</dbReference>
<evidence type="ECO:0000313" key="4">
    <source>
        <dbReference type="EMBL" id="MCI07659.1"/>
    </source>
</evidence>
<accession>A0A392P860</accession>
<evidence type="ECO:0000313" key="5">
    <source>
        <dbReference type="Proteomes" id="UP000265520"/>
    </source>
</evidence>
<protein>
    <submittedName>
        <fullName evidence="4">G-type lectin S-receptor-like serine/threonine-protein kinase</fullName>
    </submittedName>
</protein>
<dbReference type="GO" id="GO:0048544">
    <property type="term" value="P:recognition of pollen"/>
    <property type="evidence" value="ECO:0007669"/>
    <property type="project" value="InterPro"/>
</dbReference>